<evidence type="ECO:0000256" key="3">
    <source>
        <dbReference type="ARBA" id="ARBA00001958"/>
    </source>
</evidence>
<dbReference type="PROSITE" id="PS51385">
    <property type="entry name" value="YJEF_N"/>
    <property type="match status" value="1"/>
</dbReference>
<dbReference type="Pfam" id="PF03853">
    <property type="entry name" value="YjeF_N"/>
    <property type="match status" value="1"/>
</dbReference>
<dbReference type="AlphaFoldDB" id="A0A9D2UJV7"/>
<feature type="domain" description="YjeF N-terminal" evidence="23">
    <location>
        <begin position="9"/>
        <end position="217"/>
    </location>
</feature>
<evidence type="ECO:0000256" key="8">
    <source>
        <dbReference type="ARBA" id="ARBA00018591"/>
    </source>
</evidence>
<keyword evidence="15" id="KW-0413">Isomerase</keyword>
<dbReference type="Pfam" id="PF01256">
    <property type="entry name" value="Carb_kinase"/>
    <property type="match status" value="1"/>
</dbReference>
<accession>A0A9D2UJV7</accession>
<comment type="cofactor">
    <cofactor evidence="3">
        <name>K(+)</name>
        <dbReference type="ChEBI" id="CHEBI:29103"/>
    </cofactor>
</comment>
<dbReference type="InterPro" id="IPR030677">
    <property type="entry name" value="Nnr"/>
</dbReference>
<dbReference type="Proteomes" id="UP000787625">
    <property type="component" value="Unassembled WGS sequence"/>
</dbReference>
<comment type="function">
    <text evidence="18">Bifunctional enzyme that catalyzes the epimerization of the S- and R-forms of NAD(P)HX and the dehydration of the S-form of NAD(P)HX at the expense of ADP, which is converted to AMP. This allows the repair of both epimers of NAD(P)HX, a damaged form of NAD(P)H that is a result of enzymatic or heat-dependent hydration.</text>
</comment>
<evidence type="ECO:0000259" key="23">
    <source>
        <dbReference type="PROSITE" id="PS51385"/>
    </source>
</evidence>
<evidence type="ECO:0000256" key="4">
    <source>
        <dbReference type="ARBA" id="ARBA00006001"/>
    </source>
</evidence>
<protein>
    <recommendedName>
        <fullName evidence="8">Bifunctional NAD(P)H-hydrate repair enzyme Nnr</fullName>
        <ecNumber evidence="7">4.2.1.136</ecNumber>
        <ecNumber evidence="6">5.1.99.6</ecNumber>
    </recommendedName>
    <alternativeName>
        <fullName evidence="19">Nicotinamide nucleotide repair protein</fullName>
    </alternativeName>
</protein>
<dbReference type="CDD" id="cd01171">
    <property type="entry name" value="YXKO-related"/>
    <property type="match status" value="1"/>
</dbReference>
<keyword evidence="11" id="KW-0067">ATP-binding</keyword>
<dbReference type="PROSITE" id="PS51383">
    <property type="entry name" value="YJEF_C_3"/>
    <property type="match status" value="1"/>
</dbReference>
<name>A0A9D2UJV7_9BACT</name>
<dbReference type="EMBL" id="DWUP01000198">
    <property type="protein sequence ID" value="HJD53764.1"/>
    <property type="molecule type" value="Genomic_DNA"/>
</dbReference>
<dbReference type="InterPro" id="IPR017953">
    <property type="entry name" value="Carbohydrate_kinase_pred_CS"/>
</dbReference>
<evidence type="ECO:0000256" key="16">
    <source>
        <dbReference type="ARBA" id="ARBA00023239"/>
    </source>
</evidence>
<dbReference type="InterPro" id="IPR036652">
    <property type="entry name" value="YjeF_N_dom_sf"/>
</dbReference>
<dbReference type="Gene3D" id="3.40.50.10260">
    <property type="entry name" value="YjeF N-terminal domain"/>
    <property type="match status" value="1"/>
</dbReference>
<dbReference type="SUPFAM" id="SSF64153">
    <property type="entry name" value="YjeF N-terminal domain-like"/>
    <property type="match status" value="1"/>
</dbReference>
<dbReference type="EC" id="5.1.99.6" evidence="6"/>
<evidence type="ECO:0000256" key="15">
    <source>
        <dbReference type="ARBA" id="ARBA00023235"/>
    </source>
</evidence>
<dbReference type="GO" id="GO:0110051">
    <property type="term" value="P:metabolite repair"/>
    <property type="evidence" value="ECO:0007669"/>
    <property type="project" value="TreeGrafter"/>
</dbReference>
<dbReference type="PANTHER" id="PTHR12592:SF0">
    <property type="entry name" value="ATP-DEPENDENT (S)-NAD(P)H-HYDRATE DEHYDRATASE"/>
    <property type="match status" value="1"/>
</dbReference>
<evidence type="ECO:0000256" key="19">
    <source>
        <dbReference type="ARBA" id="ARBA00032624"/>
    </source>
</evidence>
<comment type="catalytic activity">
    <reaction evidence="20">
        <text>(6S)-NADHX + ADP = AMP + phosphate + NADH + H(+)</text>
        <dbReference type="Rhea" id="RHEA:32223"/>
        <dbReference type="ChEBI" id="CHEBI:15378"/>
        <dbReference type="ChEBI" id="CHEBI:43474"/>
        <dbReference type="ChEBI" id="CHEBI:57945"/>
        <dbReference type="ChEBI" id="CHEBI:64074"/>
        <dbReference type="ChEBI" id="CHEBI:456215"/>
        <dbReference type="ChEBI" id="CHEBI:456216"/>
        <dbReference type="EC" id="4.2.1.136"/>
    </reaction>
</comment>
<evidence type="ECO:0000256" key="5">
    <source>
        <dbReference type="ARBA" id="ARBA00009524"/>
    </source>
</evidence>
<comment type="caution">
    <text evidence="24">The sequence shown here is derived from an EMBL/GenBank/DDBJ whole genome shotgun (WGS) entry which is preliminary data.</text>
</comment>
<dbReference type="InterPro" id="IPR004443">
    <property type="entry name" value="YjeF_N_dom"/>
</dbReference>
<evidence type="ECO:0000256" key="7">
    <source>
        <dbReference type="ARBA" id="ARBA00013129"/>
    </source>
</evidence>
<dbReference type="PROSITE" id="PS01050">
    <property type="entry name" value="YJEF_C_2"/>
    <property type="match status" value="1"/>
</dbReference>
<keyword evidence="16" id="KW-0456">Lyase</keyword>
<feature type="domain" description="YjeF C-terminal" evidence="22">
    <location>
        <begin position="227"/>
        <end position="493"/>
    </location>
</feature>
<dbReference type="HAMAP" id="MF_01966">
    <property type="entry name" value="NADHX_epimerase"/>
    <property type="match status" value="1"/>
</dbReference>
<keyword evidence="12" id="KW-0521">NADP</keyword>
<dbReference type="Gene3D" id="3.40.1190.20">
    <property type="match status" value="1"/>
</dbReference>
<keyword evidence="13" id="KW-0630">Potassium</keyword>
<evidence type="ECO:0000256" key="10">
    <source>
        <dbReference type="ARBA" id="ARBA00022741"/>
    </source>
</evidence>
<evidence type="ECO:0000256" key="9">
    <source>
        <dbReference type="ARBA" id="ARBA00022723"/>
    </source>
</evidence>
<dbReference type="SUPFAM" id="SSF53613">
    <property type="entry name" value="Ribokinase-like"/>
    <property type="match status" value="1"/>
</dbReference>
<comment type="catalytic activity">
    <reaction evidence="2">
        <text>(6R)-NADPHX = (6S)-NADPHX</text>
        <dbReference type="Rhea" id="RHEA:32227"/>
        <dbReference type="ChEBI" id="CHEBI:64076"/>
        <dbReference type="ChEBI" id="CHEBI:64077"/>
        <dbReference type="EC" id="5.1.99.6"/>
    </reaction>
</comment>
<dbReference type="GO" id="GO:0005524">
    <property type="term" value="F:ATP binding"/>
    <property type="evidence" value="ECO:0007669"/>
    <property type="project" value="UniProtKB-KW"/>
</dbReference>
<dbReference type="NCBIfam" id="TIGR00196">
    <property type="entry name" value="yjeF_cterm"/>
    <property type="match status" value="1"/>
</dbReference>
<organism evidence="24 25">
    <name type="scientific">Candidatus Avibacteroides avistercoris</name>
    <dbReference type="NCBI Taxonomy" id="2840690"/>
    <lineage>
        <taxon>Bacteria</taxon>
        <taxon>Pseudomonadati</taxon>
        <taxon>Bacteroidota</taxon>
        <taxon>Bacteroidia</taxon>
        <taxon>Bacteroidales</taxon>
        <taxon>Bacteroidaceae</taxon>
        <taxon>Bacteroidaceae incertae sedis</taxon>
        <taxon>Candidatus Avibacteroides</taxon>
    </lineage>
</organism>
<keyword evidence="17" id="KW-0511">Multifunctional enzyme</keyword>
<evidence type="ECO:0000313" key="24">
    <source>
        <dbReference type="EMBL" id="HJD53764.1"/>
    </source>
</evidence>
<dbReference type="GO" id="GO:0046872">
    <property type="term" value="F:metal ion binding"/>
    <property type="evidence" value="ECO:0007669"/>
    <property type="project" value="UniProtKB-KW"/>
</dbReference>
<comment type="similarity">
    <text evidence="4">In the N-terminal section; belongs to the NnrE/AIBP family.</text>
</comment>
<evidence type="ECO:0000256" key="20">
    <source>
        <dbReference type="ARBA" id="ARBA00048238"/>
    </source>
</evidence>
<reference evidence="24" key="1">
    <citation type="journal article" date="2021" name="PeerJ">
        <title>Extensive microbial diversity within the chicken gut microbiome revealed by metagenomics and culture.</title>
        <authorList>
            <person name="Gilroy R."/>
            <person name="Ravi A."/>
            <person name="Getino M."/>
            <person name="Pursley I."/>
            <person name="Horton D.L."/>
            <person name="Alikhan N.F."/>
            <person name="Baker D."/>
            <person name="Gharbi K."/>
            <person name="Hall N."/>
            <person name="Watson M."/>
            <person name="Adriaenssens E.M."/>
            <person name="Foster-Nyarko E."/>
            <person name="Jarju S."/>
            <person name="Secka A."/>
            <person name="Antonio M."/>
            <person name="Oren A."/>
            <person name="Chaudhuri R.R."/>
            <person name="La Ragione R."/>
            <person name="Hildebrand F."/>
            <person name="Pallen M.J."/>
        </authorList>
    </citation>
    <scope>NUCLEOTIDE SEQUENCE</scope>
    <source>
        <strain evidence="24">MalCec1-1739</strain>
    </source>
</reference>
<evidence type="ECO:0000256" key="18">
    <source>
        <dbReference type="ARBA" id="ARBA00025153"/>
    </source>
</evidence>
<dbReference type="InterPro" id="IPR029056">
    <property type="entry name" value="Ribokinase-like"/>
</dbReference>
<evidence type="ECO:0000256" key="14">
    <source>
        <dbReference type="ARBA" id="ARBA00023027"/>
    </source>
</evidence>
<comment type="similarity">
    <text evidence="5">In the C-terminal section; belongs to the NnrD/CARKD family.</text>
</comment>
<feature type="non-terminal residue" evidence="24">
    <location>
        <position position="493"/>
    </location>
</feature>
<evidence type="ECO:0000313" key="25">
    <source>
        <dbReference type="Proteomes" id="UP000787625"/>
    </source>
</evidence>
<dbReference type="HAMAP" id="MF_01965">
    <property type="entry name" value="NADHX_dehydratase"/>
    <property type="match status" value="1"/>
</dbReference>
<dbReference type="GO" id="GO:0052856">
    <property type="term" value="F:NAD(P)HX epimerase activity"/>
    <property type="evidence" value="ECO:0007669"/>
    <property type="project" value="UniProtKB-EC"/>
</dbReference>
<keyword evidence="14" id="KW-0520">NAD</keyword>
<reference evidence="24" key="2">
    <citation type="submission" date="2021-04" db="EMBL/GenBank/DDBJ databases">
        <authorList>
            <person name="Gilroy R."/>
        </authorList>
    </citation>
    <scope>NUCLEOTIDE SEQUENCE</scope>
    <source>
        <strain evidence="24">MalCec1-1739</strain>
    </source>
</reference>
<evidence type="ECO:0000256" key="13">
    <source>
        <dbReference type="ARBA" id="ARBA00022958"/>
    </source>
</evidence>
<evidence type="ECO:0000256" key="2">
    <source>
        <dbReference type="ARBA" id="ARBA00000909"/>
    </source>
</evidence>
<dbReference type="NCBIfam" id="TIGR00197">
    <property type="entry name" value="yjeF_nterm"/>
    <property type="match status" value="1"/>
</dbReference>
<keyword evidence="9" id="KW-0479">Metal-binding</keyword>
<dbReference type="EC" id="4.2.1.136" evidence="7"/>
<comment type="catalytic activity">
    <reaction evidence="1">
        <text>(6R)-NADHX = (6S)-NADHX</text>
        <dbReference type="Rhea" id="RHEA:32215"/>
        <dbReference type="ChEBI" id="CHEBI:64074"/>
        <dbReference type="ChEBI" id="CHEBI:64075"/>
        <dbReference type="EC" id="5.1.99.6"/>
    </reaction>
</comment>
<comment type="catalytic activity">
    <reaction evidence="21">
        <text>(6S)-NADPHX + ADP = AMP + phosphate + NADPH + H(+)</text>
        <dbReference type="Rhea" id="RHEA:32235"/>
        <dbReference type="ChEBI" id="CHEBI:15378"/>
        <dbReference type="ChEBI" id="CHEBI:43474"/>
        <dbReference type="ChEBI" id="CHEBI:57783"/>
        <dbReference type="ChEBI" id="CHEBI:64076"/>
        <dbReference type="ChEBI" id="CHEBI:456215"/>
        <dbReference type="ChEBI" id="CHEBI:456216"/>
        <dbReference type="EC" id="4.2.1.136"/>
    </reaction>
</comment>
<evidence type="ECO:0000256" key="21">
    <source>
        <dbReference type="ARBA" id="ARBA00049209"/>
    </source>
</evidence>
<dbReference type="PANTHER" id="PTHR12592">
    <property type="entry name" value="ATP-DEPENDENT (S)-NAD(P)H-HYDRATE DEHYDRATASE FAMILY MEMBER"/>
    <property type="match status" value="1"/>
</dbReference>
<sequence>MKIVLSKDIKDIDAQTVEEQGITSYELMHRAANALTGEILKQYSGGRFHIFAGPGNNGGDAILTGLNLCNAGHDVTIYLFNTTGRLSDNCQKARDEAAATTGLNFIEVTKTFETPHIDDGDTIIDGLFGTGINKPLSKGFAAMAVFINNCHARTISIDIPSGLMCEDNSFNNMQSIIKADLTLAIQFPKLAMMFQEFGQYTGEVRTIDIGLSAKAIAGCQSPYCTIERAMVAPLIKKRKRQTHKGDYGHALLVAGSYGMCGAAVLAARGCLRSGIGLLKVQVPASCVEILQTTVPEAVVCPDYHEHIFTSANCDITEPDAIGIGPGLRQDPLTAEGLRDILTRAHVPMVIDADALNMMADGKQLMRNIPAGSILTPHLGEFDRLTGKSKDPYTRLAKAIETASNFSVYIILKSSFTSVITPQGEVFINTIGNPGMATGGSGDVLTGILTALIAQGYTGRDAALLGTYVHSLAGDMAAAKAGQISMTAGDIAGC</sequence>
<evidence type="ECO:0000256" key="12">
    <source>
        <dbReference type="ARBA" id="ARBA00022857"/>
    </source>
</evidence>
<gene>
    <name evidence="24" type="ORF">IAA93_08595</name>
</gene>
<proteinExistence type="inferred from homology"/>
<evidence type="ECO:0000256" key="11">
    <source>
        <dbReference type="ARBA" id="ARBA00022840"/>
    </source>
</evidence>
<evidence type="ECO:0000256" key="17">
    <source>
        <dbReference type="ARBA" id="ARBA00023268"/>
    </source>
</evidence>
<dbReference type="InterPro" id="IPR000631">
    <property type="entry name" value="CARKD"/>
</dbReference>
<evidence type="ECO:0000256" key="1">
    <source>
        <dbReference type="ARBA" id="ARBA00000013"/>
    </source>
</evidence>
<dbReference type="GO" id="GO:0052855">
    <property type="term" value="F:ADP-dependent NAD(P)H-hydrate dehydratase activity"/>
    <property type="evidence" value="ECO:0007669"/>
    <property type="project" value="UniProtKB-EC"/>
</dbReference>
<keyword evidence="10" id="KW-0547">Nucleotide-binding</keyword>
<dbReference type="PIRSF" id="PIRSF017184">
    <property type="entry name" value="Nnr"/>
    <property type="match status" value="1"/>
</dbReference>
<evidence type="ECO:0000256" key="6">
    <source>
        <dbReference type="ARBA" id="ARBA00012228"/>
    </source>
</evidence>
<evidence type="ECO:0000259" key="22">
    <source>
        <dbReference type="PROSITE" id="PS51383"/>
    </source>
</evidence>